<protein>
    <submittedName>
        <fullName evidence="1">GatB/YqeY domain-containing protein</fullName>
    </submittedName>
</protein>
<evidence type="ECO:0000313" key="1">
    <source>
        <dbReference type="EMBL" id="MBZ0159434.1"/>
    </source>
</evidence>
<dbReference type="InterPro" id="IPR023168">
    <property type="entry name" value="GatB_Yqey_C_2"/>
</dbReference>
<proteinExistence type="predicted"/>
<dbReference type="EMBL" id="JAIOIU010000050">
    <property type="protein sequence ID" value="MBZ0159434.1"/>
    <property type="molecule type" value="Genomic_DNA"/>
</dbReference>
<dbReference type="PANTHER" id="PTHR28055">
    <property type="entry name" value="ALTERED INHERITANCE OF MITOCHONDRIA PROTEIN 41, MITOCHONDRIAL"/>
    <property type="match status" value="1"/>
</dbReference>
<sequence>MSILKVQLAEDLKTAFKSGNRLKTSVLRLLSALIKNREIEKRGELDDAEIIQAVIASCKIRKEAIEQYTKGGRDDLAAKEEAELKILESYLPPPLSPEELRKKIEEALAVSHASSLKDMGKVMALLMPEISGRADGKVASQMVKEALTHRE</sequence>
<comment type="caution">
    <text evidence="1">The sequence shown here is derived from an EMBL/GenBank/DDBJ whole genome shotgun (WGS) entry which is preliminary data.</text>
</comment>
<dbReference type="InterPro" id="IPR003789">
    <property type="entry name" value="Asn/Gln_tRNA_amidoTrase-B-like"/>
</dbReference>
<accession>A0AAJ1ESQ1</accession>
<dbReference type="GO" id="GO:0016884">
    <property type="term" value="F:carbon-nitrogen ligase activity, with glutamine as amido-N-donor"/>
    <property type="evidence" value="ECO:0007669"/>
    <property type="project" value="InterPro"/>
</dbReference>
<name>A0AAJ1ESQ1_9BACT</name>
<dbReference type="InterPro" id="IPR042184">
    <property type="entry name" value="YqeY/Aim41_N"/>
</dbReference>
<dbReference type="PANTHER" id="PTHR28055:SF1">
    <property type="entry name" value="ALTERED INHERITANCE OF MITOCHONDRIA PROTEIN 41, MITOCHONDRIAL"/>
    <property type="match status" value="1"/>
</dbReference>
<reference evidence="1 2" key="1">
    <citation type="journal article" date="2021" name="bioRxiv">
        <title>Unraveling nitrogen, sulfur and carbon metabolic pathways and microbial community transcriptional responses to substrate deprivation and toxicity stresses in a bioreactor mimicking anoxic brackish coastal sediment conditions.</title>
        <authorList>
            <person name="Martins P.D."/>
            <person name="Echeveste M.J."/>
            <person name="Arshad A."/>
            <person name="Kurth J."/>
            <person name="Ouboter H."/>
            <person name="Jetten M.S.M."/>
            <person name="Welte C.U."/>
        </authorList>
    </citation>
    <scope>NUCLEOTIDE SEQUENCE [LARGE SCALE GENOMIC DNA]</scope>
    <source>
        <strain evidence="1">MAG_38</strain>
    </source>
</reference>
<evidence type="ECO:0000313" key="2">
    <source>
        <dbReference type="Proteomes" id="UP001197609"/>
    </source>
</evidence>
<dbReference type="SUPFAM" id="SSF89095">
    <property type="entry name" value="GatB/YqeY motif"/>
    <property type="match status" value="1"/>
</dbReference>
<organism evidence="1 2">
    <name type="scientific">Candidatus Methylomirabilis tolerans</name>
    <dbReference type="NCBI Taxonomy" id="3123416"/>
    <lineage>
        <taxon>Bacteria</taxon>
        <taxon>Candidatus Methylomirabilota</taxon>
        <taxon>Candidatus Methylomirabilia</taxon>
        <taxon>Candidatus Methylomirabilales</taxon>
        <taxon>Candidatus Methylomirabilaceae</taxon>
        <taxon>Candidatus Methylomirabilis</taxon>
    </lineage>
</organism>
<dbReference type="AlphaFoldDB" id="A0AAJ1ESQ1"/>
<dbReference type="InterPro" id="IPR019004">
    <property type="entry name" value="YqeY/Aim41"/>
</dbReference>
<dbReference type="Gene3D" id="1.10.1510.10">
    <property type="entry name" value="Uncharacterised protein YqeY/AIM41 PF09424, N-terminal domain"/>
    <property type="match status" value="1"/>
</dbReference>
<gene>
    <name evidence="1" type="ORF">K8G79_04745</name>
</gene>
<dbReference type="Proteomes" id="UP001197609">
    <property type="component" value="Unassembled WGS sequence"/>
</dbReference>
<dbReference type="Gene3D" id="1.10.10.410">
    <property type="match status" value="1"/>
</dbReference>
<dbReference type="Pfam" id="PF09424">
    <property type="entry name" value="YqeY"/>
    <property type="match status" value="1"/>
</dbReference>